<feature type="domain" description="Protein kinase" evidence="5">
    <location>
        <begin position="25"/>
        <end position="294"/>
    </location>
</feature>
<keyword evidence="7" id="KW-1185">Reference proteome</keyword>
<evidence type="ECO:0000256" key="4">
    <source>
        <dbReference type="RuleBase" id="RU000304"/>
    </source>
</evidence>
<dbReference type="InterPro" id="IPR017441">
    <property type="entry name" value="Protein_kinase_ATP_BS"/>
</dbReference>
<dbReference type="SMART" id="SM00220">
    <property type="entry name" value="S_TKc"/>
    <property type="match status" value="1"/>
</dbReference>
<dbReference type="PANTHER" id="PTHR44167:SF24">
    <property type="entry name" value="SERINE_THREONINE-PROTEIN KINASE CHK2"/>
    <property type="match status" value="1"/>
</dbReference>
<dbReference type="Proteomes" id="UP000054144">
    <property type="component" value="Unassembled WGS sequence"/>
</dbReference>
<keyword evidence="6" id="KW-0418">Kinase</keyword>
<protein>
    <submittedName>
        <fullName evidence="6">Kinase-like protein</fullName>
    </submittedName>
</protein>
<dbReference type="InterPro" id="IPR011009">
    <property type="entry name" value="Kinase-like_dom_sf"/>
</dbReference>
<dbReference type="GO" id="GO:0004674">
    <property type="term" value="F:protein serine/threonine kinase activity"/>
    <property type="evidence" value="ECO:0007669"/>
    <property type="project" value="UniProtKB-KW"/>
</dbReference>
<dbReference type="Pfam" id="PF00069">
    <property type="entry name" value="Pkinase"/>
    <property type="match status" value="1"/>
</dbReference>
<feature type="non-terminal residue" evidence="6">
    <location>
        <position position="295"/>
    </location>
</feature>
<keyword evidence="6" id="KW-0808">Transferase</keyword>
<evidence type="ECO:0000256" key="3">
    <source>
        <dbReference type="PROSITE-ProRule" id="PRU10141"/>
    </source>
</evidence>
<dbReference type="OrthoDB" id="541276at2759"/>
<gene>
    <name evidence="6" type="ORF">FISHEDRAFT_44389</name>
</gene>
<proteinExistence type="inferred from homology"/>
<sequence length="295" mass="33630">MSQANLLHSSSLPDLEGKFIDKGRLLLMSSLGCGTYGNVYRAVLVDSPKDQPRFYAVKCQKRASQGTSRDVFQRREIQLHQKVGNHPNIVSFHKAIYTERHIFCVLDVCEGVDLFRAIEEKRFVNNTALIKNAFMQISGAVQYCHDSGIYHRDIKPENILVSEDNRSLLLTDFGLSTRDRHSTQIGCGSKFYMSPECVGSRDFRIPRFDNLLNDIWSLGIVLTTLITRRLPWLCATLTDEHFSAYLSEPDFLLDALPISARTNNILRCVLHPNPSHRMTLNAFRRAVSNTDDFYV</sequence>
<dbReference type="Gene3D" id="1.10.510.10">
    <property type="entry name" value="Transferase(Phosphotransferase) domain 1"/>
    <property type="match status" value="1"/>
</dbReference>
<dbReference type="InterPro" id="IPR000719">
    <property type="entry name" value="Prot_kinase_dom"/>
</dbReference>
<dbReference type="EMBL" id="KN881914">
    <property type="protein sequence ID" value="KIY47886.1"/>
    <property type="molecule type" value="Genomic_DNA"/>
</dbReference>
<accession>A0A0D7ADC8</accession>
<keyword evidence="1 3" id="KW-0547">Nucleotide-binding</keyword>
<name>A0A0D7ADC8_9AGAR</name>
<evidence type="ECO:0000256" key="2">
    <source>
        <dbReference type="ARBA" id="ARBA00022840"/>
    </source>
</evidence>
<dbReference type="GO" id="GO:0005524">
    <property type="term" value="F:ATP binding"/>
    <property type="evidence" value="ECO:0007669"/>
    <property type="project" value="UniProtKB-UniRule"/>
</dbReference>
<dbReference type="PROSITE" id="PS00107">
    <property type="entry name" value="PROTEIN_KINASE_ATP"/>
    <property type="match status" value="1"/>
</dbReference>
<dbReference type="GO" id="GO:0044773">
    <property type="term" value="P:mitotic DNA damage checkpoint signaling"/>
    <property type="evidence" value="ECO:0007669"/>
    <property type="project" value="TreeGrafter"/>
</dbReference>
<evidence type="ECO:0000256" key="1">
    <source>
        <dbReference type="ARBA" id="ARBA00022741"/>
    </source>
</evidence>
<evidence type="ECO:0000313" key="6">
    <source>
        <dbReference type="EMBL" id="KIY47886.1"/>
    </source>
</evidence>
<dbReference type="PROSITE" id="PS00108">
    <property type="entry name" value="PROTEIN_KINASE_ST"/>
    <property type="match status" value="1"/>
</dbReference>
<dbReference type="PANTHER" id="PTHR44167">
    <property type="entry name" value="OVARIAN-SPECIFIC SERINE/THREONINE-PROTEIN KINASE LOK-RELATED"/>
    <property type="match status" value="1"/>
</dbReference>
<keyword evidence="2 3" id="KW-0067">ATP-binding</keyword>
<dbReference type="GO" id="GO:0005737">
    <property type="term" value="C:cytoplasm"/>
    <property type="evidence" value="ECO:0007669"/>
    <property type="project" value="TreeGrafter"/>
</dbReference>
<comment type="similarity">
    <text evidence="4">Belongs to the protein kinase superfamily.</text>
</comment>
<dbReference type="InterPro" id="IPR008271">
    <property type="entry name" value="Ser/Thr_kinase_AS"/>
</dbReference>
<dbReference type="AlphaFoldDB" id="A0A0D7ADC8"/>
<feature type="binding site" evidence="3">
    <location>
        <position position="58"/>
    </location>
    <ligand>
        <name>ATP</name>
        <dbReference type="ChEBI" id="CHEBI:30616"/>
    </ligand>
</feature>
<organism evidence="6 7">
    <name type="scientific">Fistulina hepatica ATCC 64428</name>
    <dbReference type="NCBI Taxonomy" id="1128425"/>
    <lineage>
        <taxon>Eukaryota</taxon>
        <taxon>Fungi</taxon>
        <taxon>Dikarya</taxon>
        <taxon>Basidiomycota</taxon>
        <taxon>Agaricomycotina</taxon>
        <taxon>Agaricomycetes</taxon>
        <taxon>Agaricomycetidae</taxon>
        <taxon>Agaricales</taxon>
        <taxon>Fistulinaceae</taxon>
        <taxon>Fistulina</taxon>
    </lineage>
</organism>
<evidence type="ECO:0000313" key="7">
    <source>
        <dbReference type="Proteomes" id="UP000054144"/>
    </source>
</evidence>
<evidence type="ECO:0000259" key="5">
    <source>
        <dbReference type="PROSITE" id="PS50011"/>
    </source>
</evidence>
<keyword evidence="4" id="KW-0723">Serine/threonine-protein kinase</keyword>
<dbReference type="GO" id="GO:0005634">
    <property type="term" value="C:nucleus"/>
    <property type="evidence" value="ECO:0007669"/>
    <property type="project" value="TreeGrafter"/>
</dbReference>
<dbReference type="SUPFAM" id="SSF56112">
    <property type="entry name" value="Protein kinase-like (PK-like)"/>
    <property type="match status" value="1"/>
</dbReference>
<reference evidence="6 7" key="1">
    <citation type="journal article" date="2015" name="Fungal Genet. Biol.">
        <title>Evolution of novel wood decay mechanisms in Agaricales revealed by the genome sequences of Fistulina hepatica and Cylindrobasidium torrendii.</title>
        <authorList>
            <person name="Floudas D."/>
            <person name="Held B.W."/>
            <person name="Riley R."/>
            <person name="Nagy L.G."/>
            <person name="Koehler G."/>
            <person name="Ransdell A.S."/>
            <person name="Younus H."/>
            <person name="Chow J."/>
            <person name="Chiniquy J."/>
            <person name="Lipzen A."/>
            <person name="Tritt A."/>
            <person name="Sun H."/>
            <person name="Haridas S."/>
            <person name="LaButti K."/>
            <person name="Ohm R.A."/>
            <person name="Kues U."/>
            <person name="Blanchette R.A."/>
            <person name="Grigoriev I.V."/>
            <person name="Minto R.E."/>
            <person name="Hibbett D.S."/>
        </authorList>
    </citation>
    <scope>NUCLEOTIDE SEQUENCE [LARGE SCALE GENOMIC DNA]</scope>
    <source>
        <strain evidence="6 7">ATCC 64428</strain>
    </source>
</reference>
<dbReference type="PROSITE" id="PS50011">
    <property type="entry name" value="PROTEIN_KINASE_DOM"/>
    <property type="match status" value="1"/>
</dbReference>